<feature type="transmembrane region" description="Helical" evidence="18">
    <location>
        <begin position="73"/>
        <end position="93"/>
    </location>
</feature>
<dbReference type="InterPro" id="IPR024791">
    <property type="entry name" value="Cyt_c/ubiquinol_Oxase_su3"/>
</dbReference>
<dbReference type="InterPro" id="IPR000298">
    <property type="entry name" value="Cyt_c_oxidase-like_su3"/>
</dbReference>
<evidence type="ECO:0000256" key="5">
    <source>
        <dbReference type="ARBA" id="ARBA00022448"/>
    </source>
</evidence>
<comment type="caution">
    <text evidence="20">The sequence shown here is derived from an EMBL/GenBank/DDBJ whole genome shotgun (WGS) entry which is preliminary data.</text>
</comment>
<evidence type="ECO:0000256" key="7">
    <source>
        <dbReference type="ARBA" id="ARBA00022692"/>
    </source>
</evidence>
<dbReference type="OrthoDB" id="9810850at2"/>
<dbReference type="CDD" id="cd02863">
    <property type="entry name" value="Ubiquinol_oxidase_III"/>
    <property type="match status" value="1"/>
</dbReference>
<dbReference type="Proteomes" id="UP000248926">
    <property type="component" value="Unassembled WGS sequence"/>
</dbReference>
<dbReference type="EMBL" id="NFZS01000001">
    <property type="protein sequence ID" value="RAO77892.1"/>
    <property type="molecule type" value="Genomic_DNA"/>
</dbReference>
<keyword evidence="21" id="KW-1185">Reference proteome</keyword>
<evidence type="ECO:0000256" key="17">
    <source>
        <dbReference type="RuleBase" id="RU003376"/>
    </source>
</evidence>
<feature type="transmembrane region" description="Helical" evidence="18">
    <location>
        <begin position="145"/>
        <end position="166"/>
    </location>
</feature>
<dbReference type="RefSeq" id="WP_111982322.1">
    <property type="nucleotide sequence ID" value="NZ_NFZS01000001.1"/>
</dbReference>
<accession>A0A328PBA6</accession>
<dbReference type="GO" id="GO:0009486">
    <property type="term" value="F:cytochrome bo3 ubiquinol oxidase activity"/>
    <property type="evidence" value="ECO:0007669"/>
    <property type="project" value="InterPro"/>
</dbReference>
<reference evidence="20 21" key="1">
    <citation type="journal article" date="2018" name="Genet. Mol. Biol.">
        <title>The genome sequence of Dyella jiangningensis FCAV SCS01 from a lignocellulose-decomposing microbial consortium metagenome reveals potential for biotechnological applications.</title>
        <authorList>
            <person name="Desiderato J.G."/>
            <person name="Alvarenga D.O."/>
            <person name="Constancio M.T.L."/>
            <person name="Alves L.M.C."/>
            <person name="Varani A.M."/>
        </authorList>
    </citation>
    <scope>NUCLEOTIDE SEQUENCE [LARGE SCALE GENOMIC DNA]</scope>
    <source>
        <strain evidence="20 21">FCAV SCS01</strain>
    </source>
</reference>
<dbReference type="InterPro" id="IPR014206">
    <property type="entry name" value="Cyt_c_ubiqinol_oxidase_su3"/>
</dbReference>
<evidence type="ECO:0000256" key="4">
    <source>
        <dbReference type="ARBA" id="ARBA00014687"/>
    </source>
</evidence>
<evidence type="ECO:0000256" key="6">
    <source>
        <dbReference type="ARBA" id="ARBA00022475"/>
    </source>
</evidence>
<evidence type="ECO:0000256" key="14">
    <source>
        <dbReference type="ARBA" id="ARBA00031884"/>
    </source>
</evidence>
<dbReference type="FunFam" id="1.20.120.80:FF:000001">
    <property type="entry name" value="Cytochrome (Ubi)quinol oxidase subunit III"/>
    <property type="match status" value="1"/>
</dbReference>
<dbReference type="InterPro" id="IPR013833">
    <property type="entry name" value="Cyt_c_oxidase_su3_a-hlx"/>
</dbReference>
<feature type="transmembrane region" description="Helical" evidence="18">
    <location>
        <begin position="36"/>
        <end position="58"/>
    </location>
</feature>
<evidence type="ECO:0000256" key="15">
    <source>
        <dbReference type="ARBA" id="ARBA00032189"/>
    </source>
</evidence>
<keyword evidence="6" id="KW-1003">Cell membrane</keyword>
<proteinExistence type="inferred from homology"/>
<dbReference type="Gene3D" id="1.20.120.80">
    <property type="entry name" value="Cytochrome c oxidase, subunit III, four-helix bundle"/>
    <property type="match status" value="1"/>
</dbReference>
<dbReference type="InterPro" id="IPR033946">
    <property type="entry name" value="Ubiquinol_oxase_su3_dom"/>
</dbReference>
<keyword evidence="11 18" id="KW-0472">Membrane</keyword>
<dbReference type="PANTHER" id="PTHR11403:SF2">
    <property type="entry name" value="CYTOCHROME BO(3) UBIQUINOL OXIDASE SUBUNIT 3"/>
    <property type="match status" value="1"/>
</dbReference>
<keyword evidence="10" id="KW-0560">Oxidoreductase</keyword>
<feature type="transmembrane region" description="Helical" evidence="18">
    <location>
        <begin position="187"/>
        <end position="207"/>
    </location>
</feature>
<evidence type="ECO:0000313" key="21">
    <source>
        <dbReference type="Proteomes" id="UP000248926"/>
    </source>
</evidence>
<protein>
    <recommendedName>
        <fullName evidence="4">Cytochrome bo(3) ubiquinol oxidase subunit 3</fullName>
    </recommendedName>
    <alternativeName>
        <fullName evidence="15">Cytochrome o ubiquinol oxidase subunit 3</fullName>
    </alternativeName>
    <alternativeName>
        <fullName evidence="13">Oxidase bo(3) subunit 3</fullName>
    </alternativeName>
    <alternativeName>
        <fullName evidence="16">Ubiquinol oxidase polypeptide III</fullName>
    </alternativeName>
    <alternativeName>
        <fullName evidence="14">Ubiquinol oxidase subunit 3</fullName>
    </alternativeName>
</protein>
<name>A0A328PBA6_9GAMM</name>
<dbReference type="PROSITE" id="PS50253">
    <property type="entry name" value="COX3"/>
    <property type="match status" value="1"/>
</dbReference>
<gene>
    <name evidence="20" type="ORF">CA260_08620</name>
</gene>
<dbReference type="Pfam" id="PF00510">
    <property type="entry name" value="COX3"/>
    <property type="match status" value="1"/>
</dbReference>
<keyword evidence="5" id="KW-0813">Transport</keyword>
<evidence type="ECO:0000256" key="1">
    <source>
        <dbReference type="ARBA" id="ARBA00004651"/>
    </source>
</evidence>
<dbReference type="GO" id="GO:0019646">
    <property type="term" value="P:aerobic electron transport chain"/>
    <property type="evidence" value="ECO:0007669"/>
    <property type="project" value="InterPro"/>
</dbReference>
<sequence>MSSAAVRVSHGALDDVHGGGVDHHHHDDGSKTLLGFWIYLMSDCLIFSGLFATFAVLANSTAGGPTGKELFELPYVLGETMLLLISSVTFGMAMLNMHAGRKGRLLAWLAVTFVFGAGFIGMEVYEFAKLIHEGAGPSTSAFLSSYFTLVGTHGLHVTCGLIWLVVMMDMIRRHGLGDATRRRLSCLSLFWHFLDIVWICVFTFVYLRGAI</sequence>
<comment type="function">
    <text evidence="12">Cytochrome bo(3) ubiquinol terminal oxidase is the component of the aerobic respiratory chain of E.coli that predominates when cells are grown at high aeration. Has proton pump activity across the membrane in addition to electron transfer, pumping 2 protons/electron.</text>
</comment>
<evidence type="ECO:0000256" key="18">
    <source>
        <dbReference type="SAM" id="Phobius"/>
    </source>
</evidence>
<evidence type="ECO:0000313" key="20">
    <source>
        <dbReference type="EMBL" id="RAO77892.1"/>
    </source>
</evidence>
<dbReference type="NCBIfam" id="TIGR02842">
    <property type="entry name" value="CyoC"/>
    <property type="match status" value="1"/>
</dbReference>
<evidence type="ECO:0000256" key="9">
    <source>
        <dbReference type="ARBA" id="ARBA00022989"/>
    </source>
</evidence>
<comment type="subunit">
    <text evidence="3">Heterooctamer of two A chains, two B chains, two C chains and two D chains.</text>
</comment>
<feature type="domain" description="Heme-copper oxidase subunit III family profile" evidence="19">
    <location>
        <begin position="1"/>
        <end position="210"/>
    </location>
</feature>
<comment type="similarity">
    <text evidence="2 17">Belongs to the cytochrome c oxidase subunit 3 family.</text>
</comment>
<evidence type="ECO:0000256" key="8">
    <source>
        <dbReference type="ARBA" id="ARBA00022982"/>
    </source>
</evidence>
<evidence type="ECO:0000256" key="3">
    <source>
        <dbReference type="ARBA" id="ARBA00011700"/>
    </source>
</evidence>
<dbReference type="GO" id="GO:0005886">
    <property type="term" value="C:plasma membrane"/>
    <property type="evidence" value="ECO:0007669"/>
    <property type="project" value="UniProtKB-SubCell"/>
</dbReference>
<dbReference type="SUPFAM" id="SSF81452">
    <property type="entry name" value="Cytochrome c oxidase subunit III-like"/>
    <property type="match status" value="1"/>
</dbReference>
<dbReference type="AlphaFoldDB" id="A0A328PBA6"/>
<evidence type="ECO:0000256" key="12">
    <source>
        <dbReference type="ARBA" id="ARBA00025694"/>
    </source>
</evidence>
<comment type="subcellular location">
    <subcellularLocation>
        <location evidence="1 17">Cell membrane</location>
        <topology evidence="1 17">Multi-pass membrane protein</topology>
    </subcellularLocation>
</comment>
<keyword evidence="7 17" id="KW-0812">Transmembrane</keyword>
<evidence type="ECO:0000256" key="10">
    <source>
        <dbReference type="ARBA" id="ARBA00023002"/>
    </source>
</evidence>
<keyword evidence="9 18" id="KW-1133">Transmembrane helix</keyword>
<evidence type="ECO:0000259" key="19">
    <source>
        <dbReference type="PROSITE" id="PS50253"/>
    </source>
</evidence>
<keyword evidence="8" id="KW-0249">Electron transport</keyword>
<dbReference type="InterPro" id="IPR035973">
    <property type="entry name" value="Cyt_c_oxidase_su3-like_sf"/>
</dbReference>
<evidence type="ECO:0000256" key="2">
    <source>
        <dbReference type="ARBA" id="ARBA00010581"/>
    </source>
</evidence>
<evidence type="ECO:0000256" key="13">
    <source>
        <dbReference type="ARBA" id="ARBA00030072"/>
    </source>
</evidence>
<evidence type="ECO:0000256" key="16">
    <source>
        <dbReference type="ARBA" id="ARBA00032717"/>
    </source>
</evidence>
<dbReference type="PANTHER" id="PTHR11403">
    <property type="entry name" value="CYTOCHROME C OXIDASE SUBUNIT III"/>
    <property type="match status" value="1"/>
</dbReference>
<dbReference type="GO" id="GO:0004129">
    <property type="term" value="F:cytochrome-c oxidase activity"/>
    <property type="evidence" value="ECO:0007669"/>
    <property type="project" value="InterPro"/>
</dbReference>
<evidence type="ECO:0000256" key="11">
    <source>
        <dbReference type="ARBA" id="ARBA00023136"/>
    </source>
</evidence>
<feature type="transmembrane region" description="Helical" evidence="18">
    <location>
        <begin position="105"/>
        <end position="125"/>
    </location>
</feature>
<organism evidence="20 21">
    <name type="scientific">Dyella jiangningensis</name>
    <dbReference type="NCBI Taxonomy" id="1379159"/>
    <lineage>
        <taxon>Bacteria</taxon>
        <taxon>Pseudomonadati</taxon>
        <taxon>Pseudomonadota</taxon>
        <taxon>Gammaproteobacteria</taxon>
        <taxon>Lysobacterales</taxon>
        <taxon>Rhodanobacteraceae</taxon>
        <taxon>Dyella</taxon>
    </lineage>
</organism>